<reference evidence="9" key="1">
    <citation type="submission" date="2020-01" db="EMBL/GenBank/DDBJ databases">
        <authorList>
            <consortium name="DOE Joint Genome Institute"/>
            <person name="Haridas S."/>
            <person name="Albert R."/>
            <person name="Binder M."/>
            <person name="Bloem J."/>
            <person name="Labutti K."/>
            <person name="Salamov A."/>
            <person name="Andreopoulos B."/>
            <person name="Baker S.E."/>
            <person name="Barry K."/>
            <person name="Bills G."/>
            <person name="Bluhm B.H."/>
            <person name="Cannon C."/>
            <person name="Castanera R."/>
            <person name="Culley D.E."/>
            <person name="Daum C."/>
            <person name="Ezra D."/>
            <person name="Gonzalez J.B."/>
            <person name="Henrissat B."/>
            <person name="Kuo A."/>
            <person name="Liang C."/>
            <person name="Lipzen A."/>
            <person name="Lutzoni F."/>
            <person name="Magnuson J."/>
            <person name="Mondo S."/>
            <person name="Nolan M."/>
            <person name="Ohm R."/>
            <person name="Pangilinan J."/>
            <person name="Park H.-J."/>
            <person name="Ramirez L."/>
            <person name="Alfaro M."/>
            <person name="Sun H."/>
            <person name="Tritt A."/>
            <person name="Yoshinaga Y."/>
            <person name="Zwiers L.-H."/>
            <person name="Turgeon B.G."/>
            <person name="Goodwin S.B."/>
            <person name="Spatafora J.W."/>
            <person name="Crous P.W."/>
            <person name="Grigoriev I.V."/>
        </authorList>
    </citation>
    <scope>NUCLEOTIDE SEQUENCE</scope>
    <source>
        <strain evidence="9">IPT5</strain>
    </source>
</reference>
<dbReference type="GO" id="GO:0005886">
    <property type="term" value="C:plasma membrane"/>
    <property type="evidence" value="ECO:0007669"/>
    <property type="project" value="TreeGrafter"/>
</dbReference>
<feature type="transmembrane region" description="Helical" evidence="7">
    <location>
        <begin position="323"/>
        <end position="341"/>
    </location>
</feature>
<dbReference type="InterPro" id="IPR011701">
    <property type="entry name" value="MFS"/>
</dbReference>
<evidence type="ECO:0000256" key="3">
    <source>
        <dbReference type="ARBA" id="ARBA00022692"/>
    </source>
</evidence>
<dbReference type="Pfam" id="PF07690">
    <property type="entry name" value="MFS_1"/>
    <property type="match status" value="1"/>
</dbReference>
<feature type="transmembrane region" description="Helical" evidence="7">
    <location>
        <begin position="233"/>
        <end position="257"/>
    </location>
</feature>
<feature type="transmembrane region" description="Helical" evidence="7">
    <location>
        <begin position="202"/>
        <end position="221"/>
    </location>
</feature>
<proteinExistence type="inferred from homology"/>
<dbReference type="OrthoDB" id="4050368at2759"/>
<feature type="transmembrane region" description="Helical" evidence="7">
    <location>
        <begin position="289"/>
        <end position="311"/>
    </location>
</feature>
<feature type="transmembrane region" description="Helical" evidence="7">
    <location>
        <begin position="353"/>
        <end position="373"/>
    </location>
</feature>
<dbReference type="Proteomes" id="UP000799423">
    <property type="component" value="Unassembled WGS sequence"/>
</dbReference>
<evidence type="ECO:0000256" key="6">
    <source>
        <dbReference type="SAM" id="MobiDB-lite"/>
    </source>
</evidence>
<evidence type="ECO:0000256" key="1">
    <source>
        <dbReference type="ARBA" id="ARBA00004141"/>
    </source>
</evidence>
<evidence type="ECO:0000256" key="2">
    <source>
        <dbReference type="ARBA" id="ARBA00008335"/>
    </source>
</evidence>
<dbReference type="PANTHER" id="PTHR23502:SF45">
    <property type="entry name" value="MAJOR FACILITATOR SUPERFAMILY (MFS) PROFILE DOMAIN-CONTAINING PROTEIN"/>
    <property type="match status" value="1"/>
</dbReference>
<dbReference type="AlphaFoldDB" id="A0A6A7B4V6"/>
<dbReference type="FunFam" id="1.20.1250.20:FF:000082">
    <property type="entry name" value="MFS multidrug transporter, putative"/>
    <property type="match status" value="1"/>
</dbReference>
<accession>A0A6A7B4V6</accession>
<feature type="transmembrane region" description="Helical" evidence="7">
    <location>
        <begin position="264"/>
        <end position="283"/>
    </location>
</feature>
<comment type="subcellular location">
    <subcellularLocation>
        <location evidence="1">Membrane</location>
        <topology evidence="1">Multi-pass membrane protein</topology>
    </subcellularLocation>
</comment>
<dbReference type="SUPFAM" id="SSF103473">
    <property type="entry name" value="MFS general substrate transporter"/>
    <property type="match status" value="1"/>
</dbReference>
<feature type="transmembrane region" description="Helical" evidence="7">
    <location>
        <begin position="532"/>
        <end position="553"/>
    </location>
</feature>
<comment type="similarity">
    <text evidence="2">Belongs to the major facilitator superfamily.</text>
</comment>
<keyword evidence="10" id="KW-1185">Reference proteome</keyword>
<keyword evidence="5 7" id="KW-0472">Membrane</keyword>
<feature type="region of interest" description="Disordered" evidence="6">
    <location>
        <begin position="1"/>
        <end position="58"/>
    </location>
</feature>
<gene>
    <name evidence="9" type="ORF">T440DRAFT_479241</name>
</gene>
<dbReference type="PROSITE" id="PS50850">
    <property type="entry name" value="MFS"/>
    <property type="match status" value="1"/>
</dbReference>
<feature type="domain" description="Major facilitator superfamily (MFS) profile" evidence="8">
    <location>
        <begin position="199"/>
        <end position="625"/>
    </location>
</feature>
<feature type="transmembrane region" description="Helical" evidence="7">
    <location>
        <begin position="507"/>
        <end position="526"/>
    </location>
</feature>
<evidence type="ECO:0000256" key="4">
    <source>
        <dbReference type="ARBA" id="ARBA00022989"/>
    </source>
</evidence>
<dbReference type="EMBL" id="MU006306">
    <property type="protein sequence ID" value="KAF2850551.1"/>
    <property type="molecule type" value="Genomic_DNA"/>
</dbReference>
<dbReference type="InterPro" id="IPR020846">
    <property type="entry name" value="MFS_dom"/>
</dbReference>
<dbReference type="InterPro" id="IPR036259">
    <property type="entry name" value="MFS_trans_sf"/>
</dbReference>
<organism evidence="9 10">
    <name type="scientific">Plenodomus tracheiphilus IPT5</name>
    <dbReference type="NCBI Taxonomy" id="1408161"/>
    <lineage>
        <taxon>Eukaryota</taxon>
        <taxon>Fungi</taxon>
        <taxon>Dikarya</taxon>
        <taxon>Ascomycota</taxon>
        <taxon>Pezizomycotina</taxon>
        <taxon>Dothideomycetes</taxon>
        <taxon>Pleosporomycetidae</taxon>
        <taxon>Pleosporales</taxon>
        <taxon>Pleosporineae</taxon>
        <taxon>Leptosphaeriaceae</taxon>
        <taxon>Plenodomus</taxon>
    </lineage>
</organism>
<feature type="transmembrane region" description="Helical" evidence="7">
    <location>
        <begin position="429"/>
        <end position="455"/>
    </location>
</feature>
<evidence type="ECO:0000256" key="5">
    <source>
        <dbReference type="ARBA" id="ARBA00023136"/>
    </source>
</evidence>
<evidence type="ECO:0000313" key="10">
    <source>
        <dbReference type="Proteomes" id="UP000799423"/>
    </source>
</evidence>
<feature type="compositionally biased region" description="Polar residues" evidence="6">
    <location>
        <begin position="40"/>
        <end position="58"/>
    </location>
</feature>
<dbReference type="Gene3D" id="1.20.1250.20">
    <property type="entry name" value="MFS general substrate transporter like domains"/>
    <property type="match status" value="1"/>
</dbReference>
<evidence type="ECO:0000313" key="9">
    <source>
        <dbReference type="EMBL" id="KAF2850551.1"/>
    </source>
</evidence>
<keyword evidence="3 7" id="KW-0812">Transmembrane</keyword>
<protein>
    <submittedName>
        <fullName evidence="9">MFS general substrate transporter</fullName>
    </submittedName>
</protein>
<name>A0A6A7B4V6_9PLEO</name>
<evidence type="ECO:0000256" key="7">
    <source>
        <dbReference type="SAM" id="Phobius"/>
    </source>
</evidence>
<dbReference type="PANTHER" id="PTHR23502">
    <property type="entry name" value="MAJOR FACILITATOR SUPERFAMILY"/>
    <property type="match status" value="1"/>
</dbReference>
<sequence>MSGYYGPSFHTRPSRPGSLAASRANSTYTGAPGSRPMTPRTGSVVTPRNGSVATPRNASISNIMAGSTAAHTADVTAANTAANTAPNSVPGTPGFLSRVNSKLQDEAELGTERTSINSEIMRNEKGEPMIGRVAGGKHISAGIEDIDSDCGPVKTVDCDMPLTLTEMVKHEGKEYIILTFATGDKENPFNWSPWYKRSITTMLNLMTLFIGLATTAYSSGINSMCAEFGVPTIMGQLGLFAFNISCAIAPMVLAPFCEMVGRKIVYASAFLCFSLIFIGLALAKDISTIIGLRLLLGLFGCVGTILVGGTFDDMYEPHKRGRPMAMFAFVAIFGTVAAPIYAGFIDQALGWRWIQGIQGIANVPLLIAIFLFFPETRGGARLHTRAKELRKATGDERYIAEDDIYTPDIKSMLKASSIKAIRMLVTEPVVFAFGLWIAFCWAVVFLFLSVIPITFTEKRGWSEGVGGLPYISLAVGTFLGWAAHHLQMRKYNQLQADPNIRVVPEHRLYGAMFGAVWLPIGLFIYSFTQYGYLSWVGPVIGLAPIAFGIFFVFESTYSYTADCYGETSSSAIAGQGFMRNTLGAVTPLFASAFFHNVGSQYAGLILALFGTLLSLIPFVMFKYGHLLRARSKLAIEY</sequence>
<keyword evidence="4 7" id="KW-1133">Transmembrane helix</keyword>
<feature type="transmembrane region" description="Helical" evidence="7">
    <location>
        <begin position="601"/>
        <end position="621"/>
    </location>
</feature>
<feature type="transmembrane region" description="Helical" evidence="7">
    <location>
        <begin position="467"/>
        <end position="486"/>
    </location>
</feature>
<evidence type="ECO:0000259" key="8">
    <source>
        <dbReference type="PROSITE" id="PS50850"/>
    </source>
</evidence>
<dbReference type="GO" id="GO:0022857">
    <property type="term" value="F:transmembrane transporter activity"/>
    <property type="evidence" value="ECO:0007669"/>
    <property type="project" value="InterPro"/>
</dbReference>